<feature type="transmembrane region" description="Helical" evidence="7">
    <location>
        <begin position="420"/>
        <end position="437"/>
    </location>
</feature>
<evidence type="ECO:0000259" key="8">
    <source>
        <dbReference type="Pfam" id="PF00324"/>
    </source>
</evidence>
<feature type="transmembrane region" description="Helical" evidence="7">
    <location>
        <begin position="74"/>
        <end position="93"/>
    </location>
</feature>
<feature type="transmembrane region" description="Helical" evidence="7">
    <location>
        <begin position="48"/>
        <end position="68"/>
    </location>
</feature>
<dbReference type="KEGG" id="psco:LY89DRAFT_298800"/>
<dbReference type="PANTHER" id="PTHR43341">
    <property type="entry name" value="AMINO ACID PERMEASE"/>
    <property type="match status" value="1"/>
</dbReference>
<keyword evidence="10" id="KW-1185">Reference proteome</keyword>
<dbReference type="Proteomes" id="UP000070700">
    <property type="component" value="Unassembled WGS sequence"/>
</dbReference>
<dbReference type="AlphaFoldDB" id="A0A194XRU1"/>
<feature type="domain" description="Amino acid permease/ SLC12A" evidence="8">
    <location>
        <begin position="46"/>
        <end position="511"/>
    </location>
</feature>
<feature type="transmembrane region" description="Helical" evidence="7">
    <location>
        <begin position="154"/>
        <end position="176"/>
    </location>
</feature>
<evidence type="ECO:0000313" key="9">
    <source>
        <dbReference type="EMBL" id="KUJ22442.1"/>
    </source>
</evidence>
<evidence type="ECO:0000256" key="6">
    <source>
        <dbReference type="ARBA" id="ARBA00023136"/>
    </source>
</evidence>
<dbReference type="Pfam" id="PF00324">
    <property type="entry name" value="AA_permease"/>
    <property type="match status" value="1"/>
</dbReference>
<dbReference type="FunFam" id="1.20.1740.10:FF:000006">
    <property type="entry name" value="General amino acid permease"/>
    <property type="match status" value="1"/>
</dbReference>
<dbReference type="GO" id="GO:0016020">
    <property type="term" value="C:membrane"/>
    <property type="evidence" value="ECO:0007669"/>
    <property type="project" value="UniProtKB-SubCell"/>
</dbReference>
<gene>
    <name evidence="9" type="ORF">LY89DRAFT_298800</name>
</gene>
<feature type="transmembrane region" description="Helical" evidence="7">
    <location>
        <begin position="113"/>
        <end position="134"/>
    </location>
</feature>
<dbReference type="InterPro" id="IPR004841">
    <property type="entry name" value="AA-permease/SLC12A_dom"/>
</dbReference>
<evidence type="ECO:0000256" key="5">
    <source>
        <dbReference type="ARBA" id="ARBA00022989"/>
    </source>
</evidence>
<evidence type="ECO:0000313" key="10">
    <source>
        <dbReference type="Proteomes" id="UP000070700"/>
    </source>
</evidence>
<keyword evidence="3 7" id="KW-0812">Transmembrane</keyword>
<evidence type="ECO:0000256" key="1">
    <source>
        <dbReference type="ARBA" id="ARBA00004141"/>
    </source>
</evidence>
<feature type="transmembrane region" description="Helical" evidence="7">
    <location>
        <begin position="449"/>
        <end position="475"/>
    </location>
</feature>
<dbReference type="EMBL" id="KQ947406">
    <property type="protein sequence ID" value="KUJ22442.1"/>
    <property type="molecule type" value="Genomic_DNA"/>
</dbReference>
<reference evidence="9 10" key="1">
    <citation type="submission" date="2015-10" db="EMBL/GenBank/DDBJ databases">
        <title>Full genome of DAOMC 229536 Phialocephala scopiformis, a fungal endophyte of spruce producing the potent anti-insectan compound rugulosin.</title>
        <authorList>
            <consortium name="DOE Joint Genome Institute"/>
            <person name="Walker A.K."/>
            <person name="Frasz S.L."/>
            <person name="Seifert K.A."/>
            <person name="Miller J.D."/>
            <person name="Mondo S.J."/>
            <person name="Labutti K."/>
            <person name="Lipzen A."/>
            <person name="Dockter R."/>
            <person name="Kennedy M."/>
            <person name="Grigoriev I.V."/>
            <person name="Spatafora J.W."/>
        </authorList>
    </citation>
    <scope>NUCLEOTIDE SEQUENCE [LARGE SCALE GENOMIC DNA]</scope>
    <source>
        <strain evidence="9 10">CBS 120377</strain>
    </source>
</reference>
<dbReference type="RefSeq" id="XP_018076797.1">
    <property type="nucleotide sequence ID" value="XM_018206559.1"/>
</dbReference>
<dbReference type="GeneID" id="28816285"/>
<keyword evidence="5 7" id="KW-1133">Transmembrane helix</keyword>
<evidence type="ECO:0000256" key="7">
    <source>
        <dbReference type="SAM" id="Phobius"/>
    </source>
</evidence>
<keyword evidence="6 7" id="KW-0472">Membrane</keyword>
<dbReference type="FunCoup" id="A0A194XRU1">
    <property type="interactions" value="156"/>
</dbReference>
<comment type="subcellular location">
    <subcellularLocation>
        <location evidence="1">Membrane</location>
        <topology evidence="1">Multi-pass membrane protein</topology>
    </subcellularLocation>
</comment>
<dbReference type="Gene3D" id="1.20.1740.10">
    <property type="entry name" value="Amino acid/polyamine transporter I"/>
    <property type="match status" value="1"/>
</dbReference>
<sequence length="561" mass="62761">MDIKHVTEDYPSDEKAVPRYDVSTSEDGIIVENVDDLQRKLSGRQIQMITIGGSIGTALFVSIGSGLIQGGPGSLLIAFVMYCVWLAAVNNCMAEMAVFMPVSGSFIRMGSKWIDESFGFMLGWNFFLYEAVLIPWEISALNLVLTFWRDDIPLAAVCAGCIVLYGIINLFAVKWYGESEFWLSSGKLALIIMLFCFTFITMVGGNPKHDAYGFRYWREPGAFAEYVTTGTLGRFEGFLAALWKAAFTIVGPEYIAMMAGEASHPRKNLKRAFKTIYLRFGLFFIGGALACGIVIPYTDPTLNSILSGDSSASGTAASSPYVIAMQNLGIGVLPHITNALLVTSIFSAGNSYVYCASRTLYSLSLDGHAPRFLQKCTKKGVPIWCFCVTMIFPFLSFLAVGTSSAQVITWLANLTEASQIIDYICMCWIYLYFYRALKVQGFDRKDLPYVGLAQPYCAWFGLATMTFTVIMYGYATFLPGWWDVGTFFSYYTMCFVCPILYVGWKVVKKTKMIPPEEADLVWERPVIDAYEANTLEPHMTFWEECKMMMGWKKKEEHIHSA</sequence>
<feature type="transmembrane region" description="Helical" evidence="7">
    <location>
        <begin position="335"/>
        <end position="355"/>
    </location>
</feature>
<dbReference type="InParanoid" id="A0A194XRU1"/>
<evidence type="ECO:0000256" key="3">
    <source>
        <dbReference type="ARBA" id="ARBA00022692"/>
    </source>
</evidence>
<dbReference type="GO" id="GO:0015171">
    <property type="term" value="F:amino acid transmembrane transporter activity"/>
    <property type="evidence" value="ECO:0007669"/>
    <property type="project" value="TreeGrafter"/>
</dbReference>
<dbReference type="PANTHER" id="PTHR43341:SF6">
    <property type="entry name" value="AMINO ACID TRANSPORTER (EUROFUNG)"/>
    <property type="match status" value="1"/>
</dbReference>
<dbReference type="InterPro" id="IPR050524">
    <property type="entry name" value="APC_YAT"/>
</dbReference>
<accession>A0A194XRU1</accession>
<name>A0A194XRU1_MOLSC</name>
<dbReference type="PIRSF" id="PIRSF006060">
    <property type="entry name" value="AA_transporter"/>
    <property type="match status" value="1"/>
</dbReference>
<feature type="transmembrane region" description="Helical" evidence="7">
    <location>
        <begin position="381"/>
        <end position="400"/>
    </location>
</feature>
<feature type="transmembrane region" description="Helical" evidence="7">
    <location>
        <begin position="276"/>
        <end position="297"/>
    </location>
</feature>
<proteinExistence type="predicted"/>
<keyword evidence="2" id="KW-0813">Transport</keyword>
<feature type="transmembrane region" description="Helical" evidence="7">
    <location>
        <begin position="188"/>
        <end position="205"/>
    </location>
</feature>
<dbReference type="OrthoDB" id="10062876at2759"/>
<organism evidence="9 10">
    <name type="scientific">Mollisia scopiformis</name>
    <name type="common">Conifer needle endophyte fungus</name>
    <name type="synonym">Phialocephala scopiformis</name>
    <dbReference type="NCBI Taxonomy" id="149040"/>
    <lineage>
        <taxon>Eukaryota</taxon>
        <taxon>Fungi</taxon>
        <taxon>Dikarya</taxon>
        <taxon>Ascomycota</taxon>
        <taxon>Pezizomycotina</taxon>
        <taxon>Leotiomycetes</taxon>
        <taxon>Helotiales</taxon>
        <taxon>Mollisiaceae</taxon>
        <taxon>Mollisia</taxon>
    </lineage>
</organism>
<protein>
    <submittedName>
        <fullName evidence="9">Amino acid transporter-like protein</fullName>
    </submittedName>
</protein>
<keyword evidence="4" id="KW-0029">Amino-acid transport</keyword>
<evidence type="ECO:0000256" key="2">
    <source>
        <dbReference type="ARBA" id="ARBA00022448"/>
    </source>
</evidence>
<feature type="transmembrane region" description="Helical" evidence="7">
    <location>
        <begin position="487"/>
        <end position="504"/>
    </location>
</feature>
<evidence type="ECO:0000256" key="4">
    <source>
        <dbReference type="ARBA" id="ARBA00022970"/>
    </source>
</evidence>